<dbReference type="PANTHER" id="PTHR43773:SF1">
    <property type="entry name" value="MAGNESIUM TRANSPORTER MGTE"/>
    <property type="match status" value="1"/>
</dbReference>
<dbReference type="InterPro" id="IPR046342">
    <property type="entry name" value="CBS_dom_sf"/>
</dbReference>
<dbReference type="NCBIfam" id="TIGR00400">
    <property type="entry name" value="mgtE"/>
    <property type="match status" value="1"/>
</dbReference>
<comment type="similarity">
    <text evidence="2 9">Belongs to the SLC41A transporter family.</text>
</comment>
<dbReference type="Gene3D" id="1.10.357.20">
    <property type="entry name" value="SLC41 divalent cation transporters, integral membrane domain"/>
    <property type="match status" value="1"/>
</dbReference>
<dbReference type="RefSeq" id="WP_083141577.1">
    <property type="nucleotide sequence ID" value="NZ_MVID01000001.1"/>
</dbReference>
<organism evidence="11 12">
    <name type="scientific">Mycolicibacterium parafortuitum</name>
    <name type="common">Mycobacterium parafortuitum</name>
    <dbReference type="NCBI Taxonomy" id="39692"/>
    <lineage>
        <taxon>Bacteria</taxon>
        <taxon>Bacillati</taxon>
        <taxon>Actinomycetota</taxon>
        <taxon>Actinomycetes</taxon>
        <taxon>Mycobacteriales</taxon>
        <taxon>Mycobacteriaceae</taxon>
        <taxon>Mycolicibacterium</taxon>
    </lineage>
</organism>
<feature type="transmembrane region" description="Helical" evidence="9">
    <location>
        <begin position="391"/>
        <end position="415"/>
    </location>
</feature>
<evidence type="ECO:0000256" key="4">
    <source>
        <dbReference type="ARBA" id="ARBA00022692"/>
    </source>
</evidence>
<evidence type="ECO:0000313" key="11">
    <source>
        <dbReference type="EMBL" id="SRX81250.1"/>
    </source>
</evidence>
<name>A0A375YJF5_MYCPF</name>
<dbReference type="InterPro" id="IPR036739">
    <property type="entry name" value="SLC41_membr_dom_sf"/>
</dbReference>
<dbReference type="SMART" id="SM00116">
    <property type="entry name" value="CBS"/>
    <property type="match status" value="2"/>
</dbReference>
<dbReference type="InterPro" id="IPR000644">
    <property type="entry name" value="CBS_dom"/>
</dbReference>
<evidence type="ECO:0000313" key="12">
    <source>
        <dbReference type="Proteomes" id="UP000252008"/>
    </source>
</evidence>
<comment type="subcellular location">
    <subcellularLocation>
        <location evidence="9">Cell membrane</location>
        <topology evidence="9">Multi-pass membrane protein</topology>
    </subcellularLocation>
    <subcellularLocation>
        <location evidence="1">Membrane</location>
        <topology evidence="1">Multi-pass membrane protein</topology>
    </subcellularLocation>
</comment>
<protein>
    <recommendedName>
        <fullName evidence="9">Magnesium transporter MgtE</fullName>
    </recommendedName>
</protein>
<dbReference type="AlphaFoldDB" id="A0A375YJF5"/>
<dbReference type="Pfam" id="PF03448">
    <property type="entry name" value="MgtE_N"/>
    <property type="match status" value="1"/>
</dbReference>
<dbReference type="Pfam" id="PF00571">
    <property type="entry name" value="CBS"/>
    <property type="match status" value="2"/>
</dbReference>
<feature type="transmembrane region" description="Helical" evidence="9">
    <location>
        <begin position="427"/>
        <end position="450"/>
    </location>
</feature>
<evidence type="ECO:0000259" key="10">
    <source>
        <dbReference type="PROSITE" id="PS51371"/>
    </source>
</evidence>
<dbReference type="InterPro" id="IPR006669">
    <property type="entry name" value="MgtE_transporter"/>
</dbReference>
<dbReference type="CDD" id="cd04606">
    <property type="entry name" value="CBS_pair_Mg_transporter"/>
    <property type="match status" value="1"/>
</dbReference>
<dbReference type="InterPro" id="IPR006668">
    <property type="entry name" value="Mg_transptr_MgtE_intracell_dom"/>
</dbReference>
<dbReference type="Pfam" id="PF01769">
    <property type="entry name" value="MgtE"/>
    <property type="match status" value="1"/>
</dbReference>
<dbReference type="GO" id="GO:0046872">
    <property type="term" value="F:metal ion binding"/>
    <property type="evidence" value="ECO:0007669"/>
    <property type="project" value="UniProtKB-KW"/>
</dbReference>
<dbReference type="PROSITE" id="PS51371">
    <property type="entry name" value="CBS"/>
    <property type="match status" value="2"/>
</dbReference>
<evidence type="ECO:0000256" key="1">
    <source>
        <dbReference type="ARBA" id="ARBA00004141"/>
    </source>
</evidence>
<dbReference type="Proteomes" id="UP000252008">
    <property type="component" value="Unassembled WGS sequence"/>
</dbReference>
<dbReference type="InterPro" id="IPR038076">
    <property type="entry name" value="MgtE_N_sf"/>
</dbReference>
<comment type="caution">
    <text evidence="9">Lacks conserved residue(s) required for the propagation of feature annotation.</text>
</comment>
<keyword evidence="9" id="KW-1003">Cell membrane</keyword>
<evidence type="ECO:0000256" key="9">
    <source>
        <dbReference type="RuleBase" id="RU362011"/>
    </source>
</evidence>
<comment type="function">
    <text evidence="9">Acts as a magnesium transporter.</text>
</comment>
<evidence type="ECO:0000256" key="8">
    <source>
        <dbReference type="PROSITE-ProRule" id="PRU00703"/>
    </source>
</evidence>
<dbReference type="STRING" id="39692.BST38_02225"/>
<keyword evidence="9" id="KW-0479">Metal-binding</keyword>
<dbReference type="GO" id="GO:0005886">
    <property type="term" value="C:plasma membrane"/>
    <property type="evidence" value="ECO:0007669"/>
    <property type="project" value="UniProtKB-SubCell"/>
</dbReference>
<keyword evidence="7 9" id="KW-0472">Membrane</keyword>
<dbReference type="EMBL" id="UEGS01000001">
    <property type="protein sequence ID" value="SRX81250.1"/>
    <property type="molecule type" value="Genomic_DNA"/>
</dbReference>
<reference evidence="11 12" key="1">
    <citation type="submission" date="2018-05" db="EMBL/GenBank/DDBJ databases">
        <authorList>
            <consortium name="IHU Genomes"/>
        </authorList>
    </citation>
    <scope>NUCLEOTIDE SEQUENCE [LARGE SCALE GENOMIC DNA]</scope>
    <source>
        <strain evidence="11 12">P7335</strain>
    </source>
</reference>
<dbReference type="SMART" id="SM00924">
    <property type="entry name" value="MgtE_N"/>
    <property type="match status" value="1"/>
</dbReference>
<dbReference type="SUPFAM" id="SSF158791">
    <property type="entry name" value="MgtE N-terminal domain-like"/>
    <property type="match status" value="1"/>
</dbReference>
<accession>A0A375YJF5</accession>
<feature type="domain" description="CBS" evidence="10">
    <location>
        <begin position="205"/>
        <end position="261"/>
    </location>
</feature>
<dbReference type="GO" id="GO:0015095">
    <property type="term" value="F:magnesium ion transmembrane transporter activity"/>
    <property type="evidence" value="ECO:0007669"/>
    <property type="project" value="UniProtKB-UniRule"/>
</dbReference>
<dbReference type="InterPro" id="IPR006667">
    <property type="entry name" value="SLC41_membr_dom"/>
</dbReference>
<feature type="domain" description="CBS" evidence="10">
    <location>
        <begin position="142"/>
        <end position="204"/>
    </location>
</feature>
<gene>
    <name evidence="11" type="ORF">MPP7335_02999</name>
</gene>
<evidence type="ECO:0000256" key="6">
    <source>
        <dbReference type="ARBA" id="ARBA00022989"/>
    </source>
</evidence>
<dbReference type="PANTHER" id="PTHR43773">
    <property type="entry name" value="MAGNESIUM TRANSPORTER MGTE"/>
    <property type="match status" value="1"/>
</dbReference>
<dbReference type="SUPFAM" id="SSF54631">
    <property type="entry name" value="CBS-domain pair"/>
    <property type="match status" value="1"/>
</dbReference>
<evidence type="ECO:0000256" key="7">
    <source>
        <dbReference type="ARBA" id="ARBA00023136"/>
    </source>
</evidence>
<evidence type="ECO:0000256" key="2">
    <source>
        <dbReference type="ARBA" id="ARBA00009749"/>
    </source>
</evidence>
<keyword evidence="6 9" id="KW-1133">Transmembrane helix</keyword>
<evidence type="ECO:0000256" key="3">
    <source>
        <dbReference type="ARBA" id="ARBA00022448"/>
    </source>
</evidence>
<keyword evidence="12" id="KW-1185">Reference proteome</keyword>
<dbReference type="Gene3D" id="3.10.580.10">
    <property type="entry name" value="CBS-domain"/>
    <property type="match status" value="1"/>
</dbReference>
<keyword evidence="4 9" id="KW-0812">Transmembrane</keyword>
<keyword evidence="8" id="KW-0129">CBS domain</keyword>
<proteinExistence type="inferred from homology"/>
<dbReference type="SUPFAM" id="SSF161093">
    <property type="entry name" value="MgtE membrane domain-like"/>
    <property type="match status" value="1"/>
</dbReference>
<comment type="subunit">
    <text evidence="9">Homodimer.</text>
</comment>
<sequence length="452" mass="48317">MADITAPPSEAQLKEILRALDNLDLPAVTALLRPLSSIQIVDVLERLDRQDRAVLYRVLPKDQALEVFEILAPSLQGDLVGALQDDAVAALFADLDPDDRVELLDELPATVAGRLMRGLPPGERELTAAVLGYPQRSIGRRMSPEFVSVRPAMTTAEALTRVTAGLDDAETIYTLPVVDDERVLIGVVSLRRLLAAAPGTTIAEVMRPPHWARATEDAEKAARRCADLRMLALPVVDNETRLVGILTVDDALQILETAESEDQARISGTEPLRRPYLTAPVADLVRSRVVWLLVLAIGATLTVQVLEVFEATLAEVVTLALFVPLLIGTGGNTGNQAATTVTRALALGDVGPRDLGRVLFRELRVGLSLGLLLGGLAFAVTSLVYDRSIGIVIGLTLVSLCTMAATVGGAMPLIARAIRVDPAVFSNPFISTFVDATGLLIYFLIAKAVLGI</sequence>
<feature type="transmembrane region" description="Helical" evidence="9">
    <location>
        <begin position="365"/>
        <end position="385"/>
    </location>
</feature>
<dbReference type="Gene3D" id="1.25.60.10">
    <property type="entry name" value="MgtE N-terminal domain-like"/>
    <property type="match status" value="1"/>
</dbReference>
<evidence type="ECO:0000256" key="5">
    <source>
        <dbReference type="ARBA" id="ARBA00022842"/>
    </source>
</evidence>
<keyword evidence="5 9" id="KW-0460">Magnesium</keyword>
<keyword evidence="3 9" id="KW-0813">Transport</keyword>